<accession>A0A1E3BL24</accession>
<dbReference type="Proteomes" id="UP000094569">
    <property type="component" value="Unassembled WGS sequence"/>
</dbReference>
<dbReference type="EMBL" id="JXNT01000002">
    <property type="protein sequence ID" value="ODM21608.1"/>
    <property type="molecule type" value="Genomic_DNA"/>
</dbReference>
<reference evidence="3 4" key="1">
    <citation type="journal article" date="2016" name="BMC Genomics">
        <title>Comparative genomic and transcriptomic analyses of the Fuzhuan brick tea-fermentation fungus Aspergillus cristatus.</title>
        <authorList>
            <person name="Ge Y."/>
            <person name="Wang Y."/>
            <person name="Liu Y."/>
            <person name="Tan Y."/>
            <person name="Ren X."/>
            <person name="Zhang X."/>
            <person name="Hyde K.D."/>
            <person name="Liu Y."/>
            <person name="Liu Z."/>
        </authorList>
    </citation>
    <scope>NUCLEOTIDE SEQUENCE [LARGE SCALE GENOMIC DNA]</scope>
    <source>
        <strain evidence="3 4">GZAAS20.1005</strain>
    </source>
</reference>
<comment type="caution">
    <text evidence="3">The sequence shown here is derived from an EMBL/GenBank/DDBJ whole genome shotgun (WGS) entry which is preliminary data.</text>
</comment>
<organism evidence="3 4">
    <name type="scientific">Aspergillus cristatus</name>
    <name type="common">Chinese Fuzhuan brick tea-fermentation fungus</name>
    <name type="synonym">Eurotium cristatum</name>
    <dbReference type="NCBI Taxonomy" id="573508"/>
    <lineage>
        <taxon>Eukaryota</taxon>
        <taxon>Fungi</taxon>
        <taxon>Dikarya</taxon>
        <taxon>Ascomycota</taxon>
        <taxon>Pezizomycotina</taxon>
        <taxon>Eurotiomycetes</taxon>
        <taxon>Eurotiomycetidae</taxon>
        <taxon>Eurotiales</taxon>
        <taxon>Aspergillaceae</taxon>
        <taxon>Aspergillus</taxon>
        <taxon>Aspergillus subgen. Aspergillus</taxon>
    </lineage>
</organism>
<dbReference type="Pfam" id="PF24883">
    <property type="entry name" value="NPHP3_N"/>
    <property type="match status" value="1"/>
</dbReference>
<dbReference type="STRING" id="573508.A0A1E3BL24"/>
<feature type="domain" description="Nephrocystin 3-like N-terminal" evidence="2">
    <location>
        <begin position="48"/>
        <end position="219"/>
    </location>
</feature>
<proteinExistence type="predicted"/>
<evidence type="ECO:0000313" key="3">
    <source>
        <dbReference type="EMBL" id="ODM21608.1"/>
    </source>
</evidence>
<evidence type="ECO:0000259" key="2">
    <source>
        <dbReference type="Pfam" id="PF24883"/>
    </source>
</evidence>
<name>A0A1E3BL24_ASPCR</name>
<dbReference type="InterPro" id="IPR056884">
    <property type="entry name" value="NPHP3-like_N"/>
</dbReference>
<dbReference type="InterPro" id="IPR027417">
    <property type="entry name" value="P-loop_NTPase"/>
</dbReference>
<protein>
    <recommendedName>
        <fullName evidence="2">Nephrocystin 3-like N-terminal domain-containing protein</fullName>
    </recommendedName>
</protein>
<dbReference type="VEuPathDB" id="FungiDB:SI65_02452"/>
<dbReference type="SUPFAM" id="SSF52540">
    <property type="entry name" value="P-loop containing nucleoside triphosphate hydrolases"/>
    <property type="match status" value="1"/>
</dbReference>
<dbReference type="OrthoDB" id="443402at2759"/>
<keyword evidence="4" id="KW-1185">Reference proteome</keyword>
<sequence length="343" mass="39498">MYKREDNISDAATGTFTWMVDESDIKTGNQQKNIQEGDESMREQTSLAFLTWLNSGRHIFQISGKAGAGKSTLMKFLSQASRVQQELQCWAGDKQLIFARFYFCGSGDELQMSLGGLYRHLLFEILRQCPGLIPWCFPGLWSDLASGIAILHQTPFRFEEIRAAFNRLMSEEVTSNHRICLFIDGLDEFEGDEVDHWHIARDLQSWTNSENVKLCVSSRPHVPFLHSFAAEMNIQIQIHQLTQGDIRKFSMAKFEMDPNFDRVKHAYRYLVDEIERRSEGVFLWARLVVRSLLKGIGYRVTPEYLTQKLHTISKELNELFDQTLGSVDPEDRILSGKLFLIAT</sequence>
<keyword evidence="1" id="KW-0677">Repeat</keyword>
<gene>
    <name evidence="3" type="ORF">SI65_02452</name>
</gene>
<dbReference type="Gene3D" id="3.40.50.300">
    <property type="entry name" value="P-loop containing nucleotide triphosphate hydrolases"/>
    <property type="match status" value="1"/>
</dbReference>
<dbReference type="PANTHER" id="PTHR10039:SF5">
    <property type="entry name" value="NACHT DOMAIN-CONTAINING PROTEIN"/>
    <property type="match status" value="1"/>
</dbReference>
<dbReference type="AlphaFoldDB" id="A0A1E3BL24"/>
<evidence type="ECO:0000256" key="1">
    <source>
        <dbReference type="ARBA" id="ARBA00022737"/>
    </source>
</evidence>
<dbReference type="PANTHER" id="PTHR10039">
    <property type="entry name" value="AMELOGENIN"/>
    <property type="match status" value="1"/>
</dbReference>
<evidence type="ECO:0000313" key="4">
    <source>
        <dbReference type="Proteomes" id="UP000094569"/>
    </source>
</evidence>